<proteinExistence type="predicted"/>
<dbReference type="AlphaFoldDB" id="A0A5C5VA57"/>
<dbReference type="OrthoDB" id="266943at2"/>
<dbReference type="EMBL" id="SJPF01000002">
    <property type="protein sequence ID" value="TWT34779.1"/>
    <property type="molecule type" value="Genomic_DNA"/>
</dbReference>
<dbReference type="RefSeq" id="WP_146431325.1">
    <property type="nucleotide sequence ID" value="NZ_SJPF01000002.1"/>
</dbReference>
<comment type="caution">
    <text evidence="1">The sequence shown here is derived from an EMBL/GenBank/DDBJ whole genome shotgun (WGS) entry which is preliminary data.</text>
</comment>
<dbReference type="Proteomes" id="UP000318878">
    <property type="component" value="Unassembled WGS sequence"/>
</dbReference>
<evidence type="ECO:0000313" key="1">
    <source>
        <dbReference type="EMBL" id="TWT34779.1"/>
    </source>
</evidence>
<organism evidence="1 2">
    <name type="scientific">Blastopirellula retiformator</name>
    <dbReference type="NCBI Taxonomy" id="2527970"/>
    <lineage>
        <taxon>Bacteria</taxon>
        <taxon>Pseudomonadati</taxon>
        <taxon>Planctomycetota</taxon>
        <taxon>Planctomycetia</taxon>
        <taxon>Pirellulales</taxon>
        <taxon>Pirellulaceae</taxon>
        <taxon>Blastopirellula</taxon>
    </lineage>
</organism>
<gene>
    <name evidence="1" type="ORF">Enr8_21930</name>
</gene>
<sequence length="271" mass="30247">MKHLLVHLCNSSKPQWLIESAIELATLARARLRGYTIVDTRHFLEKAGMESSGYAGVEATRLALAERRQTESRETFVSQCIRREVPCDVRDQRGDPLELLADEAKYHDLTILSCGGKRNIPELGLSPQDLIELAQRVVQPLLILRHEPASLNRVLLVYDGSSAASRAIRSFLSNAFFLGREFRLVCVGEAADPQGGAYREMTQYCQSRIAAMETGLLPGSPLKTVTRYAQKWEADLLVLGISRSANWWGKPYGQLASDVLQQTELPIYAFA</sequence>
<dbReference type="Gene3D" id="3.40.50.12370">
    <property type="match status" value="1"/>
</dbReference>
<keyword evidence="2" id="KW-1185">Reference proteome</keyword>
<protein>
    <submittedName>
        <fullName evidence="1">Universal stress protein family protein</fullName>
    </submittedName>
</protein>
<dbReference type="CDD" id="cd00293">
    <property type="entry name" value="USP-like"/>
    <property type="match status" value="1"/>
</dbReference>
<accession>A0A5C5VA57</accession>
<name>A0A5C5VA57_9BACT</name>
<reference evidence="1 2" key="1">
    <citation type="submission" date="2019-02" db="EMBL/GenBank/DDBJ databases">
        <title>Deep-cultivation of Planctomycetes and their phenomic and genomic characterization uncovers novel biology.</title>
        <authorList>
            <person name="Wiegand S."/>
            <person name="Jogler M."/>
            <person name="Boedeker C."/>
            <person name="Pinto D."/>
            <person name="Vollmers J."/>
            <person name="Rivas-Marin E."/>
            <person name="Kohn T."/>
            <person name="Peeters S.H."/>
            <person name="Heuer A."/>
            <person name="Rast P."/>
            <person name="Oberbeckmann S."/>
            <person name="Bunk B."/>
            <person name="Jeske O."/>
            <person name="Meyerdierks A."/>
            <person name="Storesund J.E."/>
            <person name="Kallscheuer N."/>
            <person name="Luecker S."/>
            <person name="Lage O.M."/>
            <person name="Pohl T."/>
            <person name="Merkel B.J."/>
            <person name="Hornburger P."/>
            <person name="Mueller R.-W."/>
            <person name="Bruemmer F."/>
            <person name="Labrenz M."/>
            <person name="Spormann A.M."/>
            <person name="Op Den Camp H."/>
            <person name="Overmann J."/>
            <person name="Amann R."/>
            <person name="Jetten M.S.M."/>
            <person name="Mascher T."/>
            <person name="Medema M.H."/>
            <person name="Devos D.P."/>
            <person name="Kaster A.-K."/>
            <person name="Ovreas L."/>
            <person name="Rohde M."/>
            <person name="Galperin M.Y."/>
            <person name="Jogler C."/>
        </authorList>
    </citation>
    <scope>NUCLEOTIDE SEQUENCE [LARGE SCALE GENOMIC DNA]</scope>
    <source>
        <strain evidence="1 2">Enr8</strain>
    </source>
</reference>
<dbReference type="SUPFAM" id="SSF52402">
    <property type="entry name" value="Adenine nucleotide alpha hydrolases-like"/>
    <property type="match status" value="2"/>
</dbReference>
<evidence type="ECO:0000313" key="2">
    <source>
        <dbReference type="Proteomes" id="UP000318878"/>
    </source>
</evidence>